<feature type="chain" id="PRO_5037885575" description="TcaA protein NTF2-like domain-containing protein" evidence="1">
    <location>
        <begin position="17"/>
        <end position="158"/>
    </location>
</feature>
<dbReference type="AlphaFoldDB" id="A0A916YQ20"/>
<evidence type="ECO:0000313" key="3">
    <source>
        <dbReference type="EMBL" id="GGD55742.1"/>
    </source>
</evidence>
<dbReference type="Pfam" id="PF22819">
    <property type="entry name" value="TcaA_5th"/>
    <property type="match status" value="1"/>
</dbReference>
<comment type="caution">
    <text evidence="3">The sequence shown here is derived from an EMBL/GenBank/DDBJ whole genome shotgun (WGS) entry which is preliminary data.</text>
</comment>
<sequence length="158" mass="18290">MASFCLLIFCLLFASACDNSRTGSGLVHEDGGASNGKPDGYYANQVMIAYEQSIIEAINKNRFSLVEGLLDEEGPLYQDQKKLVAYLNRKQIKEKLIRYQIRSIQKTNGVYKFYVIENTELYHPDRDPEVFEYEWIYTVKEDAARGVAKVYSIEKWHR</sequence>
<protein>
    <recommendedName>
        <fullName evidence="2">TcaA protein NTF2-like domain-containing protein</fullName>
    </recommendedName>
</protein>
<evidence type="ECO:0000313" key="4">
    <source>
        <dbReference type="Proteomes" id="UP000612456"/>
    </source>
</evidence>
<dbReference type="EMBL" id="BMHP01000001">
    <property type="protein sequence ID" value="GGD55742.1"/>
    <property type="molecule type" value="Genomic_DNA"/>
</dbReference>
<feature type="domain" description="TcaA protein NTF2-like" evidence="2">
    <location>
        <begin position="44"/>
        <end position="152"/>
    </location>
</feature>
<keyword evidence="4" id="KW-1185">Reference proteome</keyword>
<reference evidence="3" key="1">
    <citation type="journal article" date="2014" name="Int. J. Syst. Evol. Microbiol.">
        <title>Complete genome sequence of Corynebacterium casei LMG S-19264T (=DSM 44701T), isolated from a smear-ripened cheese.</title>
        <authorList>
            <consortium name="US DOE Joint Genome Institute (JGI-PGF)"/>
            <person name="Walter F."/>
            <person name="Albersmeier A."/>
            <person name="Kalinowski J."/>
            <person name="Ruckert C."/>
        </authorList>
    </citation>
    <scope>NUCLEOTIDE SEQUENCE</scope>
    <source>
        <strain evidence="3">CGMCC 1.15178</strain>
    </source>
</reference>
<accession>A0A916YQ20</accession>
<evidence type="ECO:0000259" key="2">
    <source>
        <dbReference type="Pfam" id="PF22819"/>
    </source>
</evidence>
<dbReference type="InterPro" id="IPR054528">
    <property type="entry name" value="TcaA_5th"/>
</dbReference>
<dbReference type="Proteomes" id="UP000612456">
    <property type="component" value="Unassembled WGS sequence"/>
</dbReference>
<keyword evidence="1" id="KW-0732">Signal</keyword>
<proteinExistence type="predicted"/>
<feature type="signal peptide" evidence="1">
    <location>
        <begin position="1"/>
        <end position="16"/>
    </location>
</feature>
<gene>
    <name evidence="3" type="ORF">GCM10010911_11810</name>
</gene>
<evidence type="ECO:0000256" key="1">
    <source>
        <dbReference type="SAM" id="SignalP"/>
    </source>
</evidence>
<name>A0A916YQ20_9BACL</name>
<reference evidence="3" key="2">
    <citation type="submission" date="2020-09" db="EMBL/GenBank/DDBJ databases">
        <authorList>
            <person name="Sun Q."/>
            <person name="Zhou Y."/>
        </authorList>
    </citation>
    <scope>NUCLEOTIDE SEQUENCE</scope>
    <source>
        <strain evidence="3">CGMCC 1.15178</strain>
    </source>
</reference>
<organism evidence="3 4">
    <name type="scientific">Paenibacillus nasutitermitis</name>
    <dbReference type="NCBI Taxonomy" id="1652958"/>
    <lineage>
        <taxon>Bacteria</taxon>
        <taxon>Bacillati</taxon>
        <taxon>Bacillota</taxon>
        <taxon>Bacilli</taxon>
        <taxon>Bacillales</taxon>
        <taxon>Paenibacillaceae</taxon>
        <taxon>Paenibacillus</taxon>
    </lineage>
</organism>